<dbReference type="PANTHER" id="PTHR47197:SF3">
    <property type="entry name" value="DIHYDRO-HEME D1 DEHYDROGENASE"/>
    <property type="match status" value="1"/>
</dbReference>
<dbReference type="InterPro" id="IPR015943">
    <property type="entry name" value="WD40/YVTN_repeat-like_dom_sf"/>
</dbReference>
<dbReference type="AlphaFoldDB" id="I3E9I4"/>
<proteinExistence type="predicted"/>
<dbReference type="PANTHER" id="PTHR47197">
    <property type="entry name" value="PROTEIN NIRF"/>
    <property type="match status" value="1"/>
</dbReference>
<dbReference type="Gene3D" id="2.130.10.10">
    <property type="entry name" value="YVTN repeat-like/Quinoprotein amine dehydrogenase"/>
    <property type="match status" value="2"/>
</dbReference>
<organism evidence="2 3">
    <name type="scientific">Bacillus methanolicus (strain MGA3 / ATCC 53907)</name>
    <dbReference type="NCBI Taxonomy" id="796606"/>
    <lineage>
        <taxon>Bacteria</taxon>
        <taxon>Bacillati</taxon>
        <taxon>Bacillota</taxon>
        <taxon>Bacilli</taxon>
        <taxon>Bacillales</taxon>
        <taxon>Bacillaceae</taxon>
        <taxon>Bacillus</taxon>
    </lineage>
</organism>
<dbReference type="Proteomes" id="UP000027602">
    <property type="component" value="Chromosome"/>
</dbReference>
<dbReference type="EMBL" id="CP007739">
    <property type="protein sequence ID" value="AIE60403.1"/>
    <property type="molecule type" value="Genomic_DNA"/>
</dbReference>
<dbReference type="HOGENOM" id="CLU_071234_0_0_9"/>
<dbReference type="eggNOG" id="COG3391">
    <property type="taxonomic scope" value="Bacteria"/>
</dbReference>
<dbReference type="InterPro" id="IPR011048">
    <property type="entry name" value="Haem_d1_sf"/>
</dbReference>
<dbReference type="OrthoDB" id="120019at2"/>
<dbReference type="KEGG" id="bmet:BMMGA3_10035"/>
<protein>
    <submittedName>
        <fullName evidence="2">Putative lipoprotein</fullName>
    </submittedName>
</protein>
<sequence length="327" mass="36444">MKSLFKIAIVIVLILLSSCSNNTFPAISKDLALLVSVNIKENSISFIDLSSKKEIERWKMEKPYIGGVILPDGDTLLLYGKENATVDLYSLSKGKLINQWETGEGIVAAEVLKNGKEVAFADQAQNAVRFFNLDGKERKRVRVSKNPLTIIEGTKERKLYVISFTQKDVTVIDLDKKSVSKHFPIHPSSAVGALLREDQDEIWIGGHGEGLQTEKNIHIYNVHTGKLLKTIPVPLMPVNFQKVDDFIYVLSHGTNTLYKIGPKGHIVKQIKVGANPFVMESFKKDLLIAGYDSNDINIVDKDDLTIKETIKVGKGPFKLILRESNGQ</sequence>
<gene>
    <name evidence="2" type="ORF">BMMGA3_10035</name>
</gene>
<accession>I3E9I4</accession>
<dbReference type="InterPro" id="IPR051200">
    <property type="entry name" value="Host-pathogen_enzymatic-act"/>
</dbReference>
<dbReference type="PROSITE" id="PS51257">
    <property type="entry name" value="PROKAR_LIPOPROTEIN"/>
    <property type="match status" value="1"/>
</dbReference>
<name>I3E9I4_BACMM</name>
<feature type="signal peptide" evidence="1">
    <location>
        <begin position="1"/>
        <end position="22"/>
    </location>
</feature>
<reference evidence="2 3" key="1">
    <citation type="journal article" date="2015" name="BMC Genomics">
        <title>Transcriptome analysis of thermophilic methylotrophic Bacillus methanolicus MGA3 using RNA-sequencing provides detailed insights into its previously uncharted transcriptional landscape.</title>
        <authorList>
            <person name="Irla M."/>
            <person name="Neshat A."/>
            <person name="Brautaset T."/>
            <person name="Ruckert C."/>
            <person name="Kalinowski J."/>
            <person name="Wendisch V.F."/>
        </authorList>
    </citation>
    <scope>NUCLEOTIDE SEQUENCE [LARGE SCALE GENOMIC DNA]</scope>
    <source>
        <strain evidence="3">MGA3 / ATCC 53907</strain>
    </source>
</reference>
<evidence type="ECO:0000256" key="1">
    <source>
        <dbReference type="SAM" id="SignalP"/>
    </source>
</evidence>
<evidence type="ECO:0000313" key="2">
    <source>
        <dbReference type="EMBL" id="AIE60403.1"/>
    </source>
</evidence>
<keyword evidence="2" id="KW-0449">Lipoprotein</keyword>
<keyword evidence="1" id="KW-0732">Signal</keyword>
<dbReference type="STRING" id="796606.BMMGA3_10035"/>
<dbReference type="RefSeq" id="WP_004434942.1">
    <property type="nucleotide sequence ID" value="NZ_ADWW01000002.1"/>
</dbReference>
<evidence type="ECO:0000313" key="3">
    <source>
        <dbReference type="Proteomes" id="UP000027602"/>
    </source>
</evidence>
<keyword evidence="3" id="KW-1185">Reference proteome</keyword>
<feature type="chain" id="PRO_5038499457" evidence="1">
    <location>
        <begin position="23"/>
        <end position="327"/>
    </location>
</feature>
<dbReference type="SUPFAM" id="SSF51004">
    <property type="entry name" value="C-terminal (heme d1) domain of cytochrome cd1-nitrite reductase"/>
    <property type="match status" value="1"/>
</dbReference>